<gene>
    <name evidence="2" type="ORF">ATL39_2491</name>
</gene>
<organism evidence="2 3">
    <name type="scientific">Sinobaca qinghaiensis</name>
    <dbReference type="NCBI Taxonomy" id="342944"/>
    <lineage>
        <taxon>Bacteria</taxon>
        <taxon>Bacillati</taxon>
        <taxon>Bacillota</taxon>
        <taxon>Bacilli</taxon>
        <taxon>Bacillales</taxon>
        <taxon>Sporolactobacillaceae</taxon>
        <taxon>Sinobaca</taxon>
    </lineage>
</organism>
<evidence type="ECO:0000313" key="3">
    <source>
        <dbReference type="Proteomes" id="UP000285120"/>
    </source>
</evidence>
<keyword evidence="3" id="KW-1185">Reference proteome</keyword>
<protein>
    <recommendedName>
        <fullName evidence="1">DUF6884 domain-containing protein</fullName>
    </recommendedName>
</protein>
<dbReference type="RefSeq" id="WP_120193660.1">
    <property type="nucleotide sequence ID" value="NZ_RAPK01000010.1"/>
</dbReference>
<reference evidence="2 3" key="1">
    <citation type="submission" date="2018-09" db="EMBL/GenBank/DDBJ databases">
        <title>Genomic Encyclopedia of Archaeal and Bacterial Type Strains, Phase II (KMG-II): from individual species to whole genera.</title>
        <authorList>
            <person name="Goeker M."/>
        </authorList>
    </citation>
    <scope>NUCLEOTIDE SEQUENCE [LARGE SCALE GENOMIC DNA]</scope>
    <source>
        <strain evidence="2 3">DSM 17008</strain>
    </source>
</reference>
<dbReference type="OrthoDB" id="2364857at2"/>
<evidence type="ECO:0000259" key="1">
    <source>
        <dbReference type="Pfam" id="PF21818"/>
    </source>
</evidence>
<dbReference type="Proteomes" id="UP000285120">
    <property type="component" value="Unassembled WGS sequence"/>
</dbReference>
<dbReference type="AlphaFoldDB" id="A0A419UZM2"/>
<dbReference type="InterPro" id="IPR049251">
    <property type="entry name" value="DUF6884"/>
</dbReference>
<proteinExistence type="predicted"/>
<sequence>MKQIAVIPCGKKKIWDIDPRTGPVYAKEAYQGTLHKKCTQYARFHHLYPVILSAKYGFLKPDDVVPADYDVGFQHHSGVINDEALISQWHAKGFSRTEIIVVLTGKKHIRVLNRVIETPHQWEFPLAHARGIGDMLRILDQSVQH</sequence>
<comment type="caution">
    <text evidence="2">The sequence shown here is derived from an EMBL/GenBank/DDBJ whole genome shotgun (WGS) entry which is preliminary data.</text>
</comment>
<name>A0A419UZM2_9BACL</name>
<feature type="domain" description="DUF6884" evidence="1">
    <location>
        <begin position="4"/>
        <end position="140"/>
    </location>
</feature>
<accession>A0A419UZM2</accession>
<dbReference type="EMBL" id="RAPK01000010">
    <property type="protein sequence ID" value="RKD71101.1"/>
    <property type="molecule type" value="Genomic_DNA"/>
</dbReference>
<dbReference type="Pfam" id="PF21818">
    <property type="entry name" value="DUF6884"/>
    <property type="match status" value="1"/>
</dbReference>
<evidence type="ECO:0000313" key="2">
    <source>
        <dbReference type="EMBL" id="RKD71101.1"/>
    </source>
</evidence>